<dbReference type="Proteomes" id="UP001210231">
    <property type="component" value="Unassembled WGS sequence"/>
</dbReference>
<dbReference type="PROSITE" id="PS50967">
    <property type="entry name" value="HRDC"/>
    <property type="match status" value="1"/>
</dbReference>
<dbReference type="EMBL" id="JAQGEF010000008">
    <property type="protein sequence ID" value="MDA3614940.1"/>
    <property type="molecule type" value="Genomic_DNA"/>
</dbReference>
<dbReference type="Pfam" id="PF01612">
    <property type="entry name" value="DNA_pol_A_exo1"/>
    <property type="match status" value="1"/>
</dbReference>
<dbReference type="InterPro" id="IPR012337">
    <property type="entry name" value="RNaseH-like_sf"/>
</dbReference>
<dbReference type="InterPro" id="IPR044876">
    <property type="entry name" value="HRDC_dom_sf"/>
</dbReference>
<dbReference type="InterPro" id="IPR051086">
    <property type="entry name" value="RNase_D-like"/>
</dbReference>
<dbReference type="SUPFAM" id="SSF53098">
    <property type="entry name" value="Ribonuclease H-like"/>
    <property type="match status" value="1"/>
</dbReference>
<organism evidence="2 3">
    <name type="scientific">Polluticaenibacter yanchengensis</name>
    <dbReference type="NCBI Taxonomy" id="3014562"/>
    <lineage>
        <taxon>Bacteria</taxon>
        <taxon>Pseudomonadati</taxon>
        <taxon>Bacteroidota</taxon>
        <taxon>Chitinophagia</taxon>
        <taxon>Chitinophagales</taxon>
        <taxon>Chitinophagaceae</taxon>
        <taxon>Polluticaenibacter</taxon>
    </lineage>
</organism>
<gene>
    <name evidence="2" type="ORF">O3P16_08985</name>
</gene>
<protein>
    <submittedName>
        <fullName evidence="2">Ribonuclease D</fullName>
    </submittedName>
</protein>
<dbReference type="PANTHER" id="PTHR47649">
    <property type="entry name" value="RIBONUCLEASE D"/>
    <property type="match status" value="1"/>
</dbReference>
<reference evidence="2 3" key="1">
    <citation type="submission" date="2022-12" db="EMBL/GenBank/DDBJ databases">
        <title>Chitinophagaceae gen. sp. nov., a new member of the family Chitinophagaceae, isolated from soil in a chemical factory.</title>
        <authorList>
            <person name="Ke Z."/>
        </authorList>
    </citation>
    <scope>NUCLEOTIDE SEQUENCE [LARGE SCALE GENOMIC DNA]</scope>
    <source>
        <strain evidence="2 3">LY-5</strain>
    </source>
</reference>
<dbReference type="Gene3D" id="1.10.150.80">
    <property type="entry name" value="HRDC domain"/>
    <property type="match status" value="1"/>
</dbReference>
<dbReference type="RefSeq" id="WP_407031263.1">
    <property type="nucleotide sequence ID" value="NZ_JAQGEF010000008.1"/>
</dbReference>
<evidence type="ECO:0000259" key="1">
    <source>
        <dbReference type="PROSITE" id="PS50967"/>
    </source>
</evidence>
<keyword evidence="3" id="KW-1185">Reference proteome</keyword>
<dbReference type="Gene3D" id="3.30.420.10">
    <property type="entry name" value="Ribonuclease H-like superfamily/Ribonuclease H"/>
    <property type="match status" value="1"/>
</dbReference>
<dbReference type="SUPFAM" id="SSF47819">
    <property type="entry name" value="HRDC-like"/>
    <property type="match status" value="1"/>
</dbReference>
<proteinExistence type="predicted"/>
<dbReference type="PANTHER" id="PTHR47649:SF1">
    <property type="entry name" value="RIBONUCLEASE D"/>
    <property type="match status" value="1"/>
</dbReference>
<feature type="domain" description="HRDC" evidence="1">
    <location>
        <begin position="212"/>
        <end position="292"/>
    </location>
</feature>
<dbReference type="InterPro" id="IPR010997">
    <property type="entry name" value="HRDC-like_sf"/>
</dbReference>
<accession>A0ABT4UJJ0</accession>
<name>A0ABT4UJJ0_9BACT</name>
<dbReference type="InterPro" id="IPR036397">
    <property type="entry name" value="RNaseH_sf"/>
</dbReference>
<evidence type="ECO:0000313" key="3">
    <source>
        <dbReference type="Proteomes" id="UP001210231"/>
    </source>
</evidence>
<dbReference type="CDD" id="cd06142">
    <property type="entry name" value="RNaseD_exo"/>
    <property type="match status" value="1"/>
</dbReference>
<dbReference type="SMART" id="SM00474">
    <property type="entry name" value="35EXOc"/>
    <property type="match status" value="1"/>
</dbReference>
<comment type="caution">
    <text evidence="2">The sequence shown here is derived from an EMBL/GenBank/DDBJ whole genome shotgun (WGS) entry which is preliminary data.</text>
</comment>
<evidence type="ECO:0000313" key="2">
    <source>
        <dbReference type="EMBL" id="MDA3614940.1"/>
    </source>
</evidence>
<dbReference type="InterPro" id="IPR002562">
    <property type="entry name" value="3'-5'_exonuclease_dom"/>
</dbReference>
<dbReference type="InterPro" id="IPR002121">
    <property type="entry name" value="HRDC_dom"/>
</dbReference>
<sequence length="386" mass="44350">MDVFDCHYINKESELLKLVALLSEERMIAVDFEFDRDHYAYGFNICLIQIATSANVYVIDPIELAASYTLLFPIFSNPGITKVFCSCKEDIKLLTYLNCHPQNIVDIEVYARLLNFEKSSLGGIINTVLGRELDKKLQKVNWLKRPLSKEQIDYAANDVIYLLELNEILLKQIETAGLSEFARQENHNLEQVKFQNEEKKNPIKSDDLKQLTEQEIYVLTGLYQFRDELARQLNKPAHFLMAEPVMRAIVIKYPLTVANIGSLVLHYYLKTTQGAQELITRISELRKAATHLSNKPSWRPLTHEEKLNISAQKQKHLQDKTLIFKPIQEMLAAKYGKNAATFILSGNMVDAIIKDNLTIRELNTAYKQQLLTTIASELNIDLKHYA</sequence>